<evidence type="ECO:0000313" key="7">
    <source>
        <dbReference type="Proteomes" id="UP000827889"/>
    </source>
</evidence>
<dbReference type="InterPro" id="IPR043561">
    <property type="entry name" value="LHW-like"/>
</dbReference>
<dbReference type="GO" id="GO:0003700">
    <property type="term" value="F:DNA-binding transcription factor activity"/>
    <property type="evidence" value="ECO:0007669"/>
    <property type="project" value="InterPro"/>
</dbReference>
<evidence type="ECO:0000256" key="1">
    <source>
        <dbReference type="ARBA" id="ARBA00004123"/>
    </source>
</evidence>
<evidence type="ECO:0000256" key="4">
    <source>
        <dbReference type="ARBA" id="ARBA00023242"/>
    </source>
</evidence>
<evidence type="ECO:0000256" key="3">
    <source>
        <dbReference type="ARBA" id="ARBA00023163"/>
    </source>
</evidence>
<evidence type="ECO:0000256" key="5">
    <source>
        <dbReference type="SAM" id="MobiDB-lite"/>
    </source>
</evidence>
<dbReference type="Pfam" id="PF23176">
    <property type="entry name" value="bHLH_LHW"/>
    <property type="match status" value="1"/>
</dbReference>
<proteinExistence type="predicted"/>
<dbReference type="InterPro" id="IPR025610">
    <property type="entry name" value="MYC/MYB_N"/>
</dbReference>
<feature type="compositionally biased region" description="Basic and acidic residues" evidence="5">
    <location>
        <begin position="613"/>
        <end position="627"/>
    </location>
</feature>
<evidence type="ECO:0000259" key="6">
    <source>
        <dbReference type="PROSITE" id="PS50888"/>
    </source>
</evidence>
<evidence type="ECO:0000256" key="2">
    <source>
        <dbReference type="ARBA" id="ARBA00023015"/>
    </source>
</evidence>
<protein>
    <submittedName>
        <fullName evidence="8">Transcription factor bHLH157-like</fullName>
    </submittedName>
</protein>
<reference evidence="8" key="1">
    <citation type="submission" date="2025-08" db="UniProtKB">
        <authorList>
            <consortium name="RefSeq"/>
        </authorList>
    </citation>
    <scope>IDENTIFICATION</scope>
    <source>
        <tissue evidence="8">Leaf</tissue>
    </source>
</reference>
<dbReference type="GeneID" id="115740892"/>
<dbReference type="GO" id="GO:0046983">
    <property type="term" value="F:protein dimerization activity"/>
    <property type="evidence" value="ECO:0007669"/>
    <property type="project" value="InterPro"/>
</dbReference>
<dbReference type="RefSeq" id="XP_030530394.1">
    <property type="nucleotide sequence ID" value="XM_030674534.2"/>
</dbReference>
<keyword evidence="2" id="KW-0805">Transcription regulation</keyword>
<dbReference type="Proteomes" id="UP000827889">
    <property type="component" value="Chromosome 9"/>
</dbReference>
<keyword evidence="7" id="KW-1185">Reference proteome</keyword>
<sequence length="832" mass="92028">MVSVVKTKLKSLCCDNGWSYGVFWRFDHRNPMLLTVEDAYFDEQLETVVNDVLLQVHLLGEGIIGQAAFTGKQRWIIKDVHGEQCCSVDNTGVQDESEMYREFLAGIKTIGVIPVEQLGVVQVGAMKKIPESSEFSDKVKKLFRERGNINGRLHLENNPSSLNKDGDVLNGLFASLLLSRNSYNRNLVSVNSDGHADLTGDAPSAEDLIPLLGHTWDKYSGDLVSMLGGVSNFDYQMQKPVTHPDMPMASHEPQLFQPISLMKNASSGTCTSSWSGGGSALTSLEPSLPQNFPHAYSTSTRKNTLTSFSSSVKSSCASSPISTPSSSCGKGLVERKKMRDITGNSVNSRQSAPYMQDICGELPRVSSGQKRSAEYFQHAEDCSNSCLADDLSQWFSDLPEHGPFGMASSLDKSLAHSTALSSISSVLDRGDYNCQPPINQAVGSPWNSVFDSFTMEEETINIQNLEREVFDEFGATAGCKLEPVYYEDGGPWKGLFSELGLEEFFEGNQNSGMKSGFLESPPFAQRKAVEQPYYDSKQFQSSNLSCSGSMKTSTSPVHYLCKEKDVVHRGVVFPKSQVGLWIDDSYSINTRGATVMPPKRTEEPMKAPRKRARPGESTRPRPKDRQQIQDRLKELRGIIPNGAKCSIDALLDRTIKHMLFLQNMTKYADKLKRADETKLIGQGNNLVLKNERDGRDVGDGSRGGTTWACEVGGQAMVCPIVVEDLGPPGQMLIEMVCDDRGLFLEIADVIRGFGLDILKGEMGVREGKMWSRFIVEANRHVTRMDVFWSLIQLVQETNSHGINFTTQPTDAVDSQFFSRNDYKESLLPLPIS</sequence>
<dbReference type="KEGG" id="rarg:115740892"/>
<dbReference type="GO" id="GO:0005634">
    <property type="term" value="C:nucleus"/>
    <property type="evidence" value="ECO:0007669"/>
    <property type="project" value="UniProtKB-SubCell"/>
</dbReference>
<comment type="subcellular location">
    <subcellularLocation>
        <location evidence="1">Nucleus</location>
    </subcellularLocation>
</comment>
<name>A0A8B8P6Z2_9MYRT</name>
<keyword evidence="4" id="KW-0539">Nucleus</keyword>
<dbReference type="Pfam" id="PF14215">
    <property type="entry name" value="bHLH-MYC_N"/>
    <property type="match status" value="1"/>
</dbReference>
<dbReference type="OrthoDB" id="1883654at2759"/>
<evidence type="ECO:0000313" key="8">
    <source>
        <dbReference type="RefSeq" id="XP_030530394.1"/>
    </source>
</evidence>
<dbReference type="PANTHER" id="PTHR46196">
    <property type="entry name" value="TRANSCRIPTION FACTOR BHLH155-LIKE ISOFORM X1-RELATED"/>
    <property type="match status" value="1"/>
</dbReference>
<organism evidence="7 8">
    <name type="scientific">Rhodamnia argentea</name>
    <dbReference type="NCBI Taxonomy" id="178133"/>
    <lineage>
        <taxon>Eukaryota</taxon>
        <taxon>Viridiplantae</taxon>
        <taxon>Streptophyta</taxon>
        <taxon>Embryophyta</taxon>
        <taxon>Tracheophyta</taxon>
        <taxon>Spermatophyta</taxon>
        <taxon>Magnoliopsida</taxon>
        <taxon>eudicotyledons</taxon>
        <taxon>Gunneridae</taxon>
        <taxon>Pentapetalae</taxon>
        <taxon>rosids</taxon>
        <taxon>malvids</taxon>
        <taxon>Myrtales</taxon>
        <taxon>Myrtaceae</taxon>
        <taxon>Myrtoideae</taxon>
        <taxon>Myrteae</taxon>
        <taxon>Australasian group</taxon>
        <taxon>Rhodamnia</taxon>
    </lineage>
</organism>
<accession>A0A8B8P6Z2</accession>
<feature type="region of interest" description="Disordered" evidence="5">
    <location>
        <begin position="592"/>
        <end position="627"/>
    </location>
</feature>
<keyword evidence="3" id="KW-0804">Transcription</keyword>
<feature type="domain" description="BHLH" evidence="6">
    <location>
        <begin position="612"/>
        <end position="661"/>
    </location>
</feature>
<dbReference type="PANTHER" id="PTHR46196:SF2">
    <property type="entry name" value="TRANSCRIPTION FACTOR BHLH157"/>
    <property type="match status" value="1"/>
</dbReference>
<dbReference type="AlphaFoldDB" id="A0A8B8P6Z2"/>
<dbReference type="InterPro" id="IPR011598">
    <property type="entry name" value="bHLH_dom"/>
</dbReference>
<dbReference type="PROSITE" id="PS50888">
    <property type="entry name" value="BHLH"/>
    <property type="match status" value="1"/>
</dbReference>
<gene>
    <name evidence="8" type="primary">LOC115740892</name>
</gene>